<comment type="caution">
    <text evidence="1">The sequence shown here is derived from an EMBL/GenBank/DDBJ whole genome shotgun (WGS) entry which is preliminary data.</text>
</comment>
<evidence type="ECO:0000313" key="2">
    <source>
        <dbReference type="Proteomes" id="UP000789920"/>
    </source>
</evidence>
<gene>
    <name evidence="1" type="ORF">RPERSI_LOCUS20139</name>
</gene>
<feature type="non-terminal residue" evidence="1">
    <location>
        <position position="62"/>
    </location>
</feature>
<proteinExistence type="predicted"/>
<dbReference type="EMBL" id="CAJVQC010056375">
    <property type="protein sequence ID" value="CAG8796366.1"/>
    <property type="molecule type" value="Genomic_DNA"/>
</dbReference>
<dbReference type="Proteomes" id="UP000789920">
    <property type="component" value="Unassembled WGS sequence"/>
</dbReference>
<keyword evidence="2" id="KW-1185">Reference proteome</keyword>
<name>A0ACA9RJT5_9GLOM</name>
<feature type="non-terminal residue" evidence="1">
    <location>
        <position position="1"/>
    </location>
</feature>
<organism evidence="1 2">
    <name type="scientific">Racocetra persica</name>
    <dbReference type="NCBI Taxonomy" id="160502"/>
    <lineage>
        <taxon>Eukaryota</taxon>
        <taxon>Fungi</taxon>
        <taxon>Fungi incertae sedis</taxon>
        <taxon>Mucoromycota</taxon>
        <taxon>Glomeromycotina</taxon>
        <taxon>Glomeromycetes</taxon>
        <taxon>Diversisporales</taxon>
        <taxon>Gigasporaceae</taxon>
        <taxon>Racocetra</taxon>
    </lineage>
</organism>
<evidence type="ECO:0000313" key="1">
    <source>
        <dbReference type="EMBL" id="CAG8796366.1"/>
    </source>
</evidence>
<protein>
    <submittedName>
        <fullName evidence="1">23959_t:CDS:1</fullName>
    </submittedName>
</protein>
<sequence>DEVADIVVDLSSHNNLEASKVAQAMEKYVQIVDKSVATEGMLNKQEIICIVQAKKMNKNKKV</sequence>
<accession>A0ACA9RJT5</accession>
<reference evidence="1" key="1">
    <citation type="submission" date="2021-06" db="EMBL/GenBank/DDBJ databases">
        <authorList>
            <person name="Kallberg Y."/>
            <person name="Tangrot J."/>
            <person name="Rosling A."/>
        </authorList>
    </citation>
    <scope>NUCLEOTIDE SEQUENCE</scope>
    <source>
        <strain evidence="1">MA461A</strain>
    </source>
</reference>